<dbReference type="GO" id="GO:0005304">
    <property type="term" value="F:L-valine transmembrane transporter activity"/>
    <property type="evidence" value="ECO:0007669"/>
    <property type="project" value="TreeGrafter"/>
</dbReference>
<feature type="transmembrane region" description="Helical" evidence="10">
    <location>
        <begin position="56"/>
        <end position="84"/>
    </location>
</feature>
<dbReference type="GO" id="GO:0042941">
    <property type="term" value="P:D-alanine transmembrane transport"/>
    <property type="evidence" value="ECO:0007669"/>
    <property type="project" value="TreeGrafter"/>
</dbReference>
<evidence type="ECO:0000313" key="12">
    <source>
        <dbReference type="Proteomes" id="UP000238916"/>
    </source>
</evidence>
<evidence type="ECO:0000256" key="2">
    <source>
        <dbReference type="ARBA" id="ARBA00022448"/>
    </source>
</evidence>
<evidence type="ECO:0000256" key="3">
    <source>
        <dbReference type="ARBA" id="ARBA00022475"/>
    </source>
</evidence>
<gene>
    <name evidence="11" type="primary">livH</name>
    <name evidence="11" type="ORF">SBF1_1110010</name>
</gene>
<evidence type="ECO:0000256" key="4">
    <source>
        <dbReference type="ARBA" id="ARBA00022519"/>
    </source>
</evidence>
<dbReference type="Gene3D" id="1.10.3470.10">
    <property type="entry name" value="ABC transporter involved in vitamin B12 uptake, BtuC"/>
    <property type="match status" value="1"/>
</dbReference>
<keyword evidence="3" id="KW-1003">Cell membrane</keyword>
<evidence type="ECO:0000256" key="7">
    <source>
        <dbReference type="ARBA" id="ARBA00022989"/>
    </source>
</evidence>
<keyword evidence="4" id="KW-0997">Cell inner membrane</keyword>
<comment type="similarity">
    <text evidence="9">Belongs to the binding-protein-dependent transport system permease family. LivHM subfamily.</text>
</comment>
<dbReference type="GO" id="GO:0015190">
    <property type="term" value="F:L-leucine transmembrane transporter activity"/>
    <property type="evidence" value="ECO:0007669"/>
    <property type="project" value="TreeGrafter"/>
</dbReference>
<evidence type="ECO:0000256" key="1">
    <source>
        <dbReference type="ARBA" id="ARBA00004651"/>
    </source>
</evidence>
<dbReference type="EMBL" id="OMOF01000015">
    <property type="protein sequence ID" value="SPF32445.1"/>
    <property type="molecule type" value="Genomic_DNA"/>
</dbReference>
<name>A0A2U3JYE6_9FIRM</name>
<feature type="transmembrane region" description="Helical" evidence="10">
    <location>
        <begin position="140"/>
        <end position="164"/>
    </location>
</feature>
<evidence type="ECO:0000256" key="10">
    <source>
        <dbReference type="SAM" id="Phobius"/>
    </source>
</evidence>
<dbReference type="GO" id="GO:0015808">
    <property type="term" value="P:L-alanine transport"/>
    <property type="evidence" value="ECO:0007669"/>
    <property type="project" value="TreeGrafter"/>
</dbReference>
<feature type="transmembrane region" description="Helical" evidence="10">
    <location>
        <begin position="231"/>
        <end position="255"/>
    </location>
</feature>
<dbReference type="GO" id="GO:0005886">
    <property type="term" value="C:plasma membrane"/>
    <property type="evidence" value="ECO:0007669"/>
    <property type="project" value="UniProtKB-SubCell"/>
</dbReference>
<dbReference type="GO" id="GO:0015192">
    <property type="term" value="F:L-phenylalanine transmembrane transporter activity"/>
    <property type="evidence" value="ECO:0007669"/>
    <property type="project" value="TreeGrafter"/>
</dbReference>
<protein>
    <submittedName>
        <fullName evidence="11">Leucine/isoleucine/valine transporter subunit membrane component of ABC superfamily</fullName>
    </submittedName>
</protein>
<feature type="transmembrane region" description="Helical" evidence="10">
    <location>
        <begin position="267"/>
        <end position="283"/>
    </location>
</feature>
<dbReference type="PANTHER" id="PTHR11795">
    <property type="entry name" value="BRANCHED-CHAIN AMINO ACID TRANSPORT SYSTEM PERMEASE PROTEIN LIVH"/>
    <property type="match status" value="1"/>
</dbReference>
<dbReference type="PANTHER" id="PTHR11795:SF371">
    <property type="entry name" value="HIGH-AFFINITY BRANCHED-CHAIN AMINO ACID TRANSPORT SYSTEM PERMEASE PROTEIN LIVH"/>
    <property type="match status" value="1"/>
</dbReference>
<keyword evidence="5 10" id="KW-0812">Transmembrane</keyword>
<proteinExistence type="inferred from homology"/>
<feature type="transmembrane region" description="Helical" evidence="10">
    <location>
        <begin position="96"/>
        <end position="120"/>
    </location>
</feature>
<keyword evidence="2" id="KW-0813">Transport</keyword>
<evidence type="ECO:0000256" key="6">
    <source>
        <dbReference type="ARBA" id="ARBA00022970"/>
    </source>
</evidence>
<dbReference type="Pfam" id="PF02653">
    <property type="entry name" value="BPD_transp_2"/>
    <property type="match status" value="1"/>
</dbReference>
<feature type="transmembrane region" description="Helical" evidence="10">
    <location>
        <begin position="193"/>
        <end position="216"/>
    </location>
</feature>
<dbReference type="Proteomes" id="UP000238916">
    <property type="component" value="Unassembled WGS sequence"/>
</dbReference>
<reference evidence="12" key="1">
    <citation type="submission" date="2018-02" db="EMBL/GenBank/DDBJ databases">
        <authorList>
            <person name="Hausmann B."/>
        </authorList>
    </citation>
    <scope>NUCLEOTIDE SEQUENCE [LARGE SCALE GENOMIC DNA]</scope>
    <source>
        <strain evidence="12">Peat soil MAG SbF1</strain>
    </source>
</reference>
<dbReference type="InterPro" id="IPR052157">
    <property type="entry name" value="BCAA_transport_permease"/>
</dbReference>
<accession>A0A2U3JYE6</accession>
<evidence type="ECO:0000256" key="8">
    <source>
        <dbReference type="ARBA" id="ARBA00023136"/>
    </source>
</evidence>
<evidence type="ECO:0000256" key="5">
    <source>
        <dbReference type="ARBA" id="ARBA00022692"/>
    </source>
</evidence>
<comment type="subcellular location">
    <subcellularLocation>
        <location evidence="1">Cell membrane</location>
        <topology evidence="1">Multi-pass membrane protein</topology>
    </subcellularLocation>
</comment>
<dbReference type="CDD" id="cd06582">
    <property type="entry name" value="TM_PBP1_LivH_like"/>
    <property type="match status" value="1"/>
</dbReference>
<dbReference type="AlphaFoldDB" id="A0A2U3JYE6"/>
<dbReference type="GO" id="GO:1903806">
    <property type="term" value="P:L-isoleucine import across plasma membrane"/>
    <property type="evidence" value="ECO:0007669"/>
    <property type="project" value="TreeGrafter"/>
</dbReference>
<dbReference type="OrthoDB" id="9807115at2"/>
<evidence type="ECO:0000256" key="9">
    <source>
        <dbReference type="ARBA" id="ARBA00037998"/>
    </source>
</evidence>
<sequence>MGSHITTQIFQQLVNGLSLGSIYALIALGYTMVYGIVKLINFAHGDVMMVGAYSGWFAITVFHFPFLPALLFAMVFCALLGVLIERIAYKPLRNASRIAALITAIGVSLFLEYGGMLVATAQVRTYPPVFPETMYIVGGVYFKTGDIVMLLTAVVLMALLHITVQYTKMGKAMRAVSFDKEAALLMGINTNNIISFTFAIGSALAAAAGVLMGVYFNTIDPLMGITPGLKAFVAAVLGGIGIIPGAMVGGMVLGLTESVVSGLGASTWRDAVAFVILILVLIIKPSGLFGKNIREKV</sequence>
<feature type="transmembrane region" description="Helical" evidence="10">
    <location>
        <begin position="12"/>
        <end position="36"/>
    </location>
</feature>
<keyword evidence="6" id="KW-0029">Amino-acid transport</keyword>
<evidence type="ECO:0000313" key="11">
    <source>
        <dbReference type="EMBL" id="SPF32445.1"/>
    </source>
</evidence>
<keyword evidence="7 10" id="KW-1133">Transmembrane helix</keyword>
<keyword evidence="8 10" id="KW-0472">Membrane</keyword>
<dbReference type="GO" id="GO:0015188">
    <property type="term" value="F:L-isoleucine transmembrane transporter activity"/>
    <property type="evidence" value="ECO:0007669"/>
    <property type="project" value="TreeGrafter"/>
</dbReference>
<dbReference type="InterPro" id="IPR037294">
    <property type="entry name" value="ABC_BtuC-like"/>
</dbReference>
<organism evidence="11 12">
    <name type="scientific">Candidatus Desulfosporosinus infrequens</name>
    <dbReference type="NCBI Taxonomy" id="2043169"/>
    <lineage>
        <taxon>Bacteria</taxon>
        <taxon>Bacillati</taxon>
        <taxon>Bacillota</taxon>
        <taxon>Clostridia</taxon>
        <taxon>Eubacteriales</taxon>
        <taxon>Desulfitobacteriaceae</taxon>
        <taxon>Desulfosporosinus</taxon>
    </lineage>
</organism>
<dbReference type="InterPro" id="IPR001851">
    <property type="entry name" value="ABC_transp_permease"/>
</dbReference>